<accession>A0ABS0D368</accession>
<dbReference type="PANTHER" id="PTHR44394">
    <property type="entry name" value="BETA-ALANINE-ACTIVATING ENZYME"/>
    <property type="match status" value="1"/>
</dbReference>
<keyword evidence="3" id="KW-1185">Reference proteome</keyword>
<proteinExistence type="predicted"/>
<name>A0ABS0D368_9NOCA</name>
<dbReference type="InterPro" id="IPR052091">
    <property type="entry name" value="Beta-ala_Activ/Resist"/>
</dbReference>
<evidence type="ECO:0000259" key="1">
    <source>
        <dbReference type="Pfam" id="PF00501"/>
    </source>
</evidence>
<feature type="domain" description="AMP-dependent synthetase/ligase" evidence="1">
    <location>
        <begin position="7"/>
        <end position="75"/>
    </location>
</feature>
<evidence type="ECO:0000313" key="3">
    <source>
        <dbReference type="Proteomes" id="UP000702209"/>
    </source>
</evidence>
<comment type="caution">
    <text evidence="2">The sequence shown here is derived from an EMBL/GenBank/DDBJ whole genome shotgun (WGS) entry which is preliminary data.</text>
</comment>
<dbReference type="RefSeq" id="WP_195134371.1">
    <property type="nucleotide sequence ID" value="NZ_JADLQX010000343.1"/>
</dbReference>
<dbReference type="PANTHER" id="PTHR44394:SF1">
    <property type="entry name" value="BETA-ALANINE-ACTIVATING ENZYME"/>
    <property type="match status" value="1"/>
</dbReference>
<dbReference type="Pfam" id="PF00501">
    <property type="entry name" value="AMP-binding"/>
    <property type="match status" value="1"/>
</dbReference>
<evidence type="ECO:0000313" key="2">
    <source>
        <dbReference type="EMBL" id="MBF6303246.1"/>
    </source>
</evidence>
<gene>
    <name evidence="2" type="ORF">IU459_38065</name>
</gene>
<dbReference type="Proteomes" id="UP000702209">
    <property type="component" value="Unassembled WGS sequence"/>
</dbReference>
<dbReference type="Gene3D" id="3.40.50.980">
    <property type="match status" value="1"/>
</dbReference>
<sequence length="84" mass="8986">RWITGEYGIGADDVVLFKTPATFDVSVWELFGPLSTGGRIVVASPDGHRDPQYLAEVIAAERVTMTSFVPSMLTVFAGGIDPAD</sequence>
<organism evidence="2 3">
    <name type="scientific">Nocardia amamiensis</name>
    <dbReference type="NCBI Taxonomy" id="404578"/>
    <lineage>
        <taxon>Bacteria</taxon>
        <taxon>Bacillati</taxon>
        <taxon>Actinomycetota</taxon>
        <taxon>Actinomycetes</taxon>
        <taxon>Mycobacteriales</taxon>
        <taxon>Nocardiaceae</taxon>
        <taxon>Nocardia</taxon>
    </lineage>
</organism>
<dbReference type="EMBL" id="JADLQX010000343">
    <property type="protein sequence ID" value="MBF6303246.1"/>
    <property type="molecule type" value="Genomic_DNA"/>
</dbReference>
<feature type="non-terminal residue" evidence="2">
    <location>
        <position position="1"/>
    </location>
</feature>
<feature type="non-terminal residue" evidence="2">
    <location>
        <position position="84"/>
    </location>
</feature>
<protein>
    <submittedName>
        <fullName evidence="2">AMP-binding protein</fullName>
    </submittedName>
</protein>
<reference evidence="2 3" key="1">
    <citation type="submission" date="2020-10" db="EMBL/GenBank/DDBJ databases">
        <title>Identification of Nocardia species via Next-generation sequencing and recognition of intraspecies genetic diversity.</title>
        <authorList>
            <person name="Li P."/>
            <person name="Li P."/>
            <person name="Lu B."/>
        </authorList>
    </citation>
    <scope>NUCLEOTIDE SEQUENCE [LARGE SCALE GENOMIC DNA]</scope>
    <source>
        <strain evidence="2 3">BJ06-0157</strain>
    </source>
</reference>
<dbReference type="SUPFAM" id="SSF56801">
    <property type="entry name" value="Acetyl-CoA synthetase-like"/>
    <property type="match status" value="1"/>
</dbReference>
<dbReference type="InterPro" id="IPR000873">
    <property type="entry name" value="AMP-dep_synth/lig_dom"/>
</dbReference>